<feature type="domain" description="F5/8 type C" evidence="3">
    <location>
        <begin position="176"/>
        <end position="327"/>
    </location>
</feature>
<dbReference type="InterPro" id="IPR000421">
    <property type="entry name" value="FA58C"/>
</dbReference>
<evidence type="ECO:0000313" key="6">
    <source>
        <dbReference type="Proteomes" id="UP000275408"/>
    </source>
</evidence>
<dbReference type="CDD" id="cd00057">
    <property type="entry name" value="FA58C"/>
    <property type="match status" value="2"/>
</dbReference>
<dbReference type="AlphaFoldDB" id="A0A3M6TDW9"/>
<dbReference type="SMART" id="SM00231">
    <property type="entry name" value="FA58C"/>
    <property type="match status" value="2"/>
</dbReference>
<dbReference type="SMART" id="SM00060">
    <property type="entry name" value="FN3"/>
    <property type="match status" value="1"/>
</dbReference>
<dbReference type="InterPro" id="IPR036116">
    <property type="entry name" value="FN3_sf"/>
</dbReference>
<dbReference type="PROSITE" id="PS50853">
    <property type="entry name" value="FN3"/>
    <property type="match status" value="1"/>
</dbReference>
<dbReference type="Pfam" id="PF00041">
    <property type="entry name" value="fn3"/>
    <property type="match status" value="1"/>
</dbReference>
<dbReference type="SUPFAM" id="SSF49265">
    <property type="entry name" value="Fibronectin type III"/>
    <property type="match status" value="1"/>
</dbReference>
<dbReference type="EMBL" id="RCHS01003809">
    <property type="protein sequence ID" value="RMX39538.1"/>
    <property type="molecule type" value="Genomic_DNA"/>
</dbReference>
<keyword evidence="1" id="KW-0677">Repeat</keyword>
<feature type="domain" description="F5/8 type C" evidence="3">
    <location>
        <begin position="24"/>
        <end position="170"/>
    </location>
</feature>
<dbReference type="SUPFAM" id="SSF49785">
    <property type="entry name" value="Galactose-binding domain-like"/>
    <property type="match status" value="2"/>
</dbReference>
<dbReference type="Proteomes" id="UP000275408">
    <property type="component" value="Unassembled WGS sequence"/>
</dbReference>
<proteinExistence type="predicted"/>
<evidence type="ECO:0000259" key="3">
    <source>
        <dbReference type="PROSITE" id="PS50022"/>
    </source>
</evidence>
<dbReference type="InterPro" id="IPR013783">
    <property type="entry name" value="Ig-like_fold"/>
</dbReference>
<feature type="chain" id="PRO_5017988311" evidence="2">
    <location>
        <begin position="23"/>
        <end position="434"/>
    </location>
</feature>
<dbReference type="FunFam" id="2.60.120.260:FF:000016">
    <property type="entry name" value="Contactin-associated protein-like 4 isoform 1"/>
    <property type="match status" value="1"/>
</dbReference>
<evidence type="ECO:0000313" key="5">
    <source>
        <dbReference type="EMBL" id="RMX39538.1"/>
    </source>
</evidence>
<reference evidence="5 6" key="1">
    <citation type="journal article" date="2018" name="Sci. Rep.">
        <title>Comparative analysis of the Pocillopora damicornis genome highlights role of immune system in coral evolution.</title>
        <authorList>
            <person name="Cunning R."/>
            <person name="Bay R.A."/>
            <person name="Gillette P."/>
            <person name="Baker A.C."/>
            <person name="Traylor-Knowles N."/>
        </authorList>
    </citation>
    <scope>NUCLEOTIDE SEQUENCE [LARGE SCALE GENOMIC DNA]</scope>
    <source>
        <strain evidence="5">RSMAS</strain>
        <tissue evidence="5">Whole animal</tissue>
    </source>
</reference>
<keyword evidence="6" id="KW-1185">Reference proteome</keyword>
<evidence type="ECO:0000256" key="1">
    <source>
        <dbReference type="ARBA" id="ARBA00022737"/>
    </source>
</evidence>
<feature type="domain" description="Fibronectin type-III" evidence="4">
    <location>
        <begin position="336"/>
        <end position="432"/>
    </location>
</feature>
<dbReference type="PROSITE" id="PS50022">
    <property type="entry name" value="FA58C_3"/>
    <property type="match status" value="2"/>
</dbReference>
<dbReference type="PANTHER" id="PTHR24543:SF291">
    <property type="entry name" value="SMOKE ALARM, ISOFORM D"/>
    <property type="match status" value="1"/>
</dbReference>
<organism evidence="5 6">
    <name type="scientific">Pocillopora damicornis</name>
    <name type="common">Cauliflower coral</name>
    <name type="synonym">Millepora damicornis</name>
    <dbReference type="NCBI Taxonomy" id="46731"/>
    <lineage>
        <taxon>Eukaryota</taxon>
        <taxon>Metazoa</taxon>
        <taxon>Cnidaria</taxon>
        <taxon>Anthozoa</taxon>
        <taxon>Hexacorallia</taxon>
        <taxon>Scleractinia</taxon>
        <taxon>Astrocoeniina</taxon>
        <taxon>Pocilloporidae</taxon>
        <taxon>Pocillopora</taxon>
    </lineage>
</organism>
<dbReference type="CDD" id="cd00063">
    <property type="entry name" value="FN3"/>
    <property type="match status" value="1"/>
</dbReference>
<name>A0A3M6TDW9_POCDA</name>
<dbReference type="PANTHER" id="PTHR24543">
    <property type="entry name" value="MULTICOPPER OXIDASE-RELATED"/>
    <property type="match status" value="1"/>
</dbReference>
<dbReference type="OrthoDB" id="5984600at2759"/>
<dbReference type="InterPro" id="IPR003961">
    <property type="entry name" value="FN3_dom"/>
</dbReference>
<dbReference type="OMA" id="TSHRGIS"/>
<comment type="caution">
    <text evidence="5">The sequence shown here is derived from an EMBL/GenBank/DDBJ whole genome shotgun (WGS) entry which is preliminary data.</text>
</comment>
<dbReference type="PROSITE" id="PS01285">
    <property type="entry name" value="FA58C_1"/>
    <property type="match status" value="2"/>
</dbReference>
<sequence length="434" mass="47650">MTQFNLCFRVAFLAALLPLTSGACVDFCLGMGSGTIPDSDINASSVQSASTPAKNGRLNYTSGSSWCAGTSDTNPYLQIDLQTLHIICAVSTQGNSQADQWVKTYTLQLSTDGTTWTDYKEGGQVKVLEGNKDINSNVKHVLYGLLTRYLRFLPQTHQGEVCMRTEVFGVPQKPTCDSQAIGLASGGRIPDDSFSASSIYNSRYKAKYGRLNGTGAWEPKTTTDPDDYLQIDLLYEYVICAVATQGNPPSNSAAQEWTTEYKLRFSFNGTTFFPYKENKTDKAFPGNSGKTDTVKNSLKEFASAKFIRFLPTKYYRFKVLRVEAYGILFTKVPSQPPTAFKLTATSSTSIAASWQLPPVYARHATIKGFKLFYTEKGSGVSVTNLTISGESTFSRNVTGLNEYTEYAFQVLAFTSDGDGPKSSVEVERTMEDGM</sequence>
<protein>
    <submittedName>
        <fullName evidence="5">Uncharacterized protein</fullName>
    </submittedName>
</protein>
<evidence type="ECO:0000256" key="2">
    <source>
        <dbReference type="SAM" id="SignalP"/>
    </source>
</evidence>
<gene>
    <name evidence="5" type="ORF">pdam_00006092</name>
</gene>
<feature type="signal peptide" evidence="2">
    <location>
        <begin position="1"/>
        <end position="22"/>
    </location>
</feature>
<dbReference type="Gene3D" id="2.60.40.10">
    <property type="entry name" value="Immunoglobulins"/>
    <property type="match status" value="1"/>
</dbReference>
<accession>A0A3M6TDW9</accession>
<dbReference type="Gene3D" id="2.60.120.260">
    <property type="entry name" value="Galactose-binding domain-like"/>
    <property type="match status" value="2"/>
</dbReference>
<dbReference type="FunFam" id="2.60.40.10:FF:000028">
    <property type="entry name" value="Neuronal cell adhesion molecule"/>
    <property type="match status" value="1"/>
</dbReference>
<dbReference type="Pfam" id="PF00754">
    <property type="entry name" value="F5_F8_type_C"/>
    <property type="match status" value="2"/>
</dbReference>
<evidence type="ECO:0000259" key="4">
    <source>
        <dbReference type="PROSITE" id="PS50853"/>
    </source>
</evidence>
<keyword evidence="2" id="KW-0732">Signal</keyword>
<dbReference type="InterPro" id="IPR008979">
    <property type="entry name" value="Galactose-bd-like_sf"/>
</dbReference>